<sequence length="46" mass="5382">MLGRKRMAQPISFRFITAKQYSRFSVLQLLKTATFEQLWAPSLFSS</sequence>
<proteinExistence type="predicted"/>
<accession>A0A0A9BGT7</accession>
<name>A0A0A9BGT7_ARUDO</name>
<dbReference type="AlphaFoldDB" id="A0A0A9BGT7"/>
<reference evidence="1" key="1">
    <citation type="submission" date="2014-09" db="EMBL/GenBank/DDBJ databases">
        <authorList>
            <person name="Magalhaes I.L.F."/>
            <person name="Oliveira U."/>
            <person name="Santos F.R."/>
            <person name="Vidigal T.H.D.A."/>
            <person name="Brescovit A.D."/>
            <person name="Santos A.J."/>
        </authorList>
    </citation>
    <scope>NUCLEOTIDE SEQUENCE</scope>
    <source>
        <tissue evidence="1">Shoot tissue taken approximately 20 cm above the soil surface</tissue>
    </source>
</reference>
<protein>
    <submittedName>
        <fullName evidence="1">Uncharacterized protein</fullName>
    </submittedName>
</protein>
<evidence type="ECO:0000313" key="1">
    <source>
        <dbReference type="EMBL" id="JAD61383.1"/>
    </source>
</evidence>
<dbReference type="EMBL" id="GBRH01236512">
    <property type="protein sequence ID" value="JAD61383.1"/>
    <property type="molecule type" value="Transcribed_RNA"/>
</dbReference>
<reference evidence="1" key="2">
    <citation type="journal article" date="2015" name="Data Brief">
        <title>Shoot transcriptome of the giant reed, Arundo donax.</title>
        <authorList>
            <person name="Barrero R.A."/>
            <person name="Guerrero F.D."/>
            <person name="Moolhuijzen P."/>
            <person name="Goolsby J.A."/>
            <person name="Tidwell J."/>
            <person name="Bellgard S.E."/>
            <person name="Bellgard M.I."/>
        </authorList>
    </citation>
    <scope>NUCLEOTIDE SEQUENCE</scope>
    <source>
        <tissue evidence="1">Shoot tissue taken approximately 20 cm above the soil surface</tissue>
    </source>
</reference>
<organism evidence="1">
    <name type="scientific">Arundo donax</name>
    <name type="common">Giant reed</name>
    <name type="synonym">Donax arundinaceus</name>
    <dbReference type="NCBI Taxonomy" id="35708"/>
    <lineage>
        <taxon>Eukaryota</taxon>
        <taxon>Viridiplantae</taxon>
        <taxon>Streptophyta</taxon>
        <taxon>Embryophyta</taxon>
        <taxon>Tracheophyta</taxon>
        <taxon>Spermatophyta</taxon>
        <taxon>Magnoliopsida</taxon>
        <taxon>Liliopsida</taxon>
        <taxon>Poales</taxon>
        <taxon>Poaceae</taxon>
        <taxon>PACMAD clade</taxon>
        <taxon>Arundinoideae</taxon>
        <taxon>Arundineae</taxon>
        <taxon>Arundo</taxon>
    </lineage>
</organism>